<name>A0ABU4G0R7_9BACL</name>
<dbReference type="Pfam" id="PF00479">
    <property type="entry name" value="G6PD_N"/>
    <property type="match status" value="1"/>
</dbReference>
<sequence>MLSNDPSSKKEENNEQNVTGMTIVLFGATGDLAKRKLYPALYNLYIENKMPETFSVIGLGRTPYTDDVFQTKVEQSLRNYSRGPVHDKGLQQFLTSFRYCTFDATETDSYKKLNGLIEQRENELSLPQNRLFYLSVAPSLIDVITSNLTTSGVSQTTGWKRLIVEKPFGSDLASARELNEKLRTAFHEDEIYRIDHYLGKPMVQNLETLILVNPVLDSLFNHQLIANVQITASETVGVESRAPYYDKAGAIRDMVQNHMLQLVMMTALHLPRKAQPEEIRTKKVEIMKALRPIQGETLQDNLIRAQYVEGDVFGIDVPAYREEPGVPQSSMNDTYIAARLFIDNEFWNGIPFYLRTGKRLDKKSTRIVFEFKERPAEIDDYTPEGLAPNLLILEISPNESISLQVNMKNPSTDRFEPSTITFTSNSNNQPEAYEVLLHDAMLGNATFFANWKEVELSWQWIQPLLEAFKENELPLVTYSAGSTGPREARQLLAADHFKWW</sequence>
<comment type="function">
    <text evidence="6">Catalyzes the oxidation of glucose 6-phosphate to 6-phosphogluconolactone.</text>
</comment>
<reference evidence="9 10" key="1">
    <citation type="submission" date="2023-06" db="EMBL/GenBank/DDBJ databases">
        <title>Sporosarcina sp. nov., isolated from Korean traditional fermented seafood 'Jeotgal'.</title>
        <authorList>
            <person name="Yang A.-I."/>
            <person name="Shin N.-R."/>
        </authorList>
    </citation>
    <scope>NUCLEOTIDE SEQUENCE [LARGE SCALE GENOMIC DNA]</scope>
    <source>
        <strain evidence="9 10">KCTC3840</strain>
    </source>
</reference>
<dbReference type="PANTHER" id="PTHR23429:SF0">
    <property type="entry name" value="GLUCOSE-6-PHOSPHATE 1-DEHYDROGENASE"/>
    <property type="match status" value="1"/>
</dbReference>
<gene>
    <name evidence="6 9" type="primary">zwf</name>
    <name evidence="9" type="ORF">QT716_10985</name>
</gene>
<feature type="binding site" evidence="6">
    <location>
        <begin position="27"/>
        <end position="34"/>
    </location>
    <ligand>
        <name>NADP(+)</name>
        <dbReference type="ChEBI" id="CHEBI:58349"/>
    </ligand>
</feature>
<proteinExistence type="inferred from homology"/>
<feature type="binding site" evidence="6">
    <location>
        <position position="196"/>
    </location>
    <ligand>
        <name>substrate</name>
    </ligand>
</feature>
<dbReference type="EC" id="1.1.1.49" evidence="6"/>
<comment type="caution">
    <text evidence="9">The sequence shown here is derived from an EMBL/GenBank/DDBJ whole genome shotgun (WGS) entry which is preliminary data.</text>
</comment>
<dbReference type="InterPro" id="IPR022675">
    <property type="entry name" value="G6P_DH_C"/>
</dbReference>
<keyword evidence="5 6" id="KW-0119">Carbohydrate metabolism</keyword>
<dbReference type="NCBIfam" id="TIGR00871">
    <property type="entry name" value="zwf"/>
    <property type="match status" value="1"/>
</dbReference>
<keyword evidence="2 6" id="KW-0313">Glucose metabolism</keyword>
<evidence type="ECO:0000256" key="5">
    <source>
        <dbReference type="ARBA" id="ARBA00023277"/>
    </source>
</evidence>
<keyword evidence="10" id="KW-1185">Reference proteome</keyword>
<dbReference type="InterPro" id="IPR001282">
    <property type="entry name" value="G6P_DH"/>
</dbReference>
<evidence type="ECO:0000259" key="8">
    <source>
        <dbReference type="Pfam" id="PF02781"/>
    </source>
</evidence>
<comment type="similarity">
    <text evidence="6">Belongs to the glucose-6-phosphate dehydrogenase family.</text>
</comment>
<feature type="binding site" evidence="6">
    <location>
        <position position="61"/>
    </location>
    <ligand>
        <name>NADP(+)</name>
        <dbReference type="ChEBI" id="CHEBI:58349"/>
    </ligand>
</feature>
<feature type="binding site" evidence="6">
    <location>
        <position position="358"/>
    </location>
    <ligand>
        <name>substrate</name>
    </ligand>
</feature>
<evidence type="ECO:0000259" key="7">
    <source>
        <dbReference type="Pfam" id="PF00479"/>
    </source>
</evidence>
<feature type="binding site" evidence="6">
    <location>
        <position position="234"/>
    </location>
    <ligand>
        <name>substrate</name>
    </ligand>
</feature>
<evidence type="ECO:0000256" key="4">
    <source>
        <dbReference type="ARBA" id="ARBA00023002"/>
    </source>
</evidence>
<dbReference type="PANTHER" id="PTHR23429">
    <property type="entry name" value="GLUCOSE-6-PHOSPHATE 1-DEHYDROGENASE G6PD"/>
    <property type="match status" value="1"/>
</dbReference>
<dbReference type="HAMAP" id="MF_00966">
    <property type="entry name" value="G6PD"/>
    <property type="match status" value="1"/>
</dbReference>
<organism evidence="9 10">
    <name type="scientific">Sporosarcina aquimarina</name>
    <dbReference type="NCBI Taxonomy" id="114975"/>
    <lineage>
        <taxon>Bacteria</taxon>
        <taxon>Bacillati</taxon>
        <taxon>Bacillota</taxon>
        <taxon>Bacilli</taxon>
        <taxon>Bacillales</taxon>
        <taxon>Caryophanaceae</taxon>
        <taxon>Sporosarcina</taxon>
    </lineage>
</organism>
<feature type="domain" description="Glucose-6-phosphate dehydrogenase NAD-binding" evidence="7">
    <location>
        <begin position="24"/>
        <end position="205"/>
    </location>
</feature>
<comment type="catalytic activity">
    <reaction evidence="6">
        <text>D-glucose 6-phosphate + NADP(+) = 6-phospho-D-glucono-1,5-lactone + NADPH + H(+)</text>
        <dbReference type="Rhea" id="RHEA:15841"/>
        <dbReference type="ChEBI" id="CHEBI:15378"/>
        <dbReference type="ChEBI" id="CHEBI:57783"/>
        <dbReference type="ChEBI" id="CHEBI:57955"/>
        <dbReference type="ChEBI" id="CHEBI:58349"/>
        <dbReference type="ChEBI" id="CHEBI:61548"/>
        <dbReference type="EC" id="1.1.1.49"/>
    </reaction>
</comment>
<keyword evidence="4 6" id="KW-0560">Oxidoreductase</keyword>
<keyword evidence="3 6" id="KW-0521">NADP</keyword>
<protein>
    <recommendedName>
        <fullName evidence="6">Glucose-6-phosphate 1-dehydrogenase</fullName>
        <shortName evidence="6">G6PD</shortName>
        <ecNumber evidence="6">1.1.1.49</ecNumber>
    </recommendedName>
</protein>
<dbReference type="SUPFAM" id="SSF55347">
    <property type="entry name" value="Glyceraldehyde-3-phosphate dehydrogenase-like, C-terminal domain"/>
    <property type="match status" value="1"/>
</dbReference>
<dbReference type="Gene3D" id="3.30.360.10">
    <property type="entry name" value="Dihydrodipicolinate Reductase, domain 2"/>
    <property type="match status" value="1"/>
</dbReference>
<evidence type="ECO:0000256" key="6">
    <source>
        <dbReference type="HAMAP-Rule" id="MF_00966"/>
    </source>
</evidence>
<feature type="active site" description="Proton acceptor" evidence="6">
    <location>
        <position position="258"/>
    </location>
</feature>
<dbReference type="Proteomes" id="UP001280629">
    <property type="component" value="Unassembled WGS sequence"/>
</dbReference>
<evidence type="ECO:0000256" key="3">
    <source>
        <dbReference type="ARBA" id="ARBA00022857"/>
    </source>
</evidence>
<dbReference type="Gene3D" id="3.40.50.720">
    <property type="entry name" value="NAD(P)-binding Rossmann-like Domain"/>
    <property type="match status" value="1"/>
</dbReference>
<feature type="domain" description="Glucose-6-phosphate dehydrogenase C-terminal" evidence="8">
    <location>
        <begin position="212"/>
        <end position="500"/>
    </location>
</feature>
<evidence type="ECO:0000313" key="9">
    <source>
        <dbReference type="EMBL" id="MDW0110559.1"/>
    </source>
</evidence>
<comment type="caution">
    <text evidence="6">Lacks conserved residue(s) required for the propagation of feature annotation.</text>
</comment>
<dbReference type="PIRSF" id="PIRSF000110">
    <property type="entry name" value="G6PD"/>
    <property type="match status" value="1"/>
</dbReference>
<feature type="binding site" evidence="6">
    <location>
        <position position="166"/>
    </location>
    <ligand>
        <name>NADP(+)</name>
        <dbReference type="ChEBI" id="CHEBI:58349"/>
    </ligand>
</feature>
<accession>A0ABU4G0R7</accession>
<dbReference type="EMBL" id="JAUBDH010000006">
    <property type="protein sequence ID" value="MDW0110559.1"/>
    <property type="molecule type" value="Genomic_DNA"/>
</dbReference>
<comment type="pathway">
    <text evidence="1 6">Carbohydrate degradation; pentose phosphate pathway; D-ribulose 5-phosphate from D-glucose 6-phosphate (oxidative stage): step 1/3.</text>
</comment>
<dbReference type="SUPFAM" id="SSF51735">
    <property type="entry name" value="NAD(P)-binding Rossmann-fold domains"/>
    <property type="match status" value="1"/>
</dbReference>
<evidence type="ECO:0000256" key="1">
    <source>
        <dbReference type="ARBA" id="ARBA00004937"/>
    </source>
</evidence>
<dbReference type="InterPro" id="IPR036291">
    <property type="entry name" value="NAD(P)-bd_dom_sf"/>
</dbReference>
<dbReference type="RefSeq" id="WP_317936118.1">
    <property type="nucleotide sequence ID" value="NZ_JAUBDH010000006.1"/>
</dbReference>
<feature type="binding site" evidence="6">
    <location>
        <position position="363"/>
    </location>
    <ligand>
        <name>substrate</name>
    </ligand>
</feature>
<dbReference type="PRINTS" id="PR00079">
    <property type="entry name" value="G6PDHDRGNASE"/>
</dbReference>
<evidence type="ECO:0000256" key="2">
    <source>
        <dbReference type="ARBA" id="ARBA00022526"/>
    </source>
</evidence>
<feature type="binding site" evidence="6">
    <location>
        <position position="200"/>
    </location>
    <ligand>
        <name>substrate</name>
    </ligand>
</feature>
<evidence type="ECO:0000313" key="10">
    <source>
        <dbReference type="Proteomes" id="UP001280629"/>
    </source>
</evidence>
<dbReference type="InterPro" id="IPR022674">
    <property type="entry name" value="G6P_DH_NAD-bd"/>
</dbReference>
<feature type="binding site" evidence="6">
    <location>
        <position position="253"/>
    </location>
    <ligand>
        <name>substrate</name>
    </ligand>
</feature>
<dbReference type="Pfam" id="PF02781">
    <property type="entry name" value="G6PD_C"/>
    <property type="match status" value="1"/>
</dbReference>